<dbReference type="RefSeq" id="WP_207682121.1">
    <property type="nucleotide sequence ID" value="NZ_CP061800.1"/>
</dbReference>
<dbReference type="AlphaFoldDB" id="A0A975BJC9"/>
<accession>A0A975BJC9</accession>
<dbReference type="SUPFAM" id="SSF53300">
    <property type="entry name" value="vWA-like"/>
    <property type="match status" value="1"/>
</dbReference>
<sequence>MKRLICFICYSVAIFIITGGLGVSSAFCQTNPHAEIGTDLILLLDSSRSMRNSYPENLEKEAIDYIVEFLKKYNMSQKNRISIVHFASDVYLTQKLTGVNEKIERRPRKGLDVQYTLFAPAFELAHKEFIEADSFSGTHIPQIFLITDGQLYHSTKEFEQYSENRSEIEKVRQNLIRNKLIPIMSEFKRKGCAVNVLCIERQRDKMQRLEDEREWKKFAHDTGGLFYSVGRSEFNALKNIDLSSIEINMLFILSLHKLIS</sequence>
<protein>
    <submittedName>
        <fullName evidence="2">von Willebrand factor A-like domain-containing protein</fullName>
    </submittedName>
</protein>
<dbReference type="InterPro" id="IPR036465">
    <property type="entry name" value="vWFA_dom_sf"/>
</dbReference>
<feature type="domain" description="VWFA" evidence="1">
    <location>
        <begin position="39"/>
        <end position="245"/>
    </location>
</feature>
<keyword evidence="3" id="KW-1185">Reference proteome</keyword>
<dbReference type="PROSITE" id="PS50234">
    <property type="entry name" value="VWFA"/>
    <property type="match status" value="1"/>
</dbReference>
<dbReference type="KEGG" id="dmm:dnm_025450"/>
<dbReference type="CDD" id="cd00198">
    <property type="entry name" value="vWFA"/>
    <property type="match status" value="1"/>
</dbReference>
<dbReference type="InterPro" id="IPR002035">
    <property type="entry name" value="VWF_A"/>
</dbReference>
<evidence type="ECO:0000259" key="1">
    <source>
        <dbReference type="PROSITE" id="PS50234"/>
    </source>
</evidence>
<evidence type="ECO:0000313" key="3">
    <source>
        <dbReference type="Proteomes" id="UP000663722"/>
    </source>
</evidence>
<gene>
    <name evidence="2" type="ORF">dnm_025450</name>
</gene>
<dbReference type="Pfam" id="PF13519">
    <property type="entry name" value="VWA_2"/>
    <property type="match status" value="1"/>
</dbReference>
<organism evidence="2 3">
    <name type="scientific">Desulfonema magnum</name>
    <dbReference type="NCBI Taxonomy" id="45655"/>
    <lineage>
        <taxon>Bacteria</taxon>
        <taxon>Pseudomonadati</taxon>
        <taxon>Thermodesulfobacteriota</taxon>
        <taxon>Desulfobacteria</taxon>
        <taxon>Desulfobacterales</taxon>
        <taxon>Desulfococcaceae</taxon>
        <taxon>Desulfonema</taxon>
    </lineage>
</organism>
<dbReference type="Gene3D" id="3.40.50.410">
    <property type="entry name" value="von Willebrand factor, type A domain"/>
    <property type="match status" value="1"/>
</dbReference>
<evidence type="ECO:0000313" key="2">
    <source>
        <dbReference type="EMBL" id="QTA86521.1"/>
    </source>
</evidence>
<reference evidence="2" key="1">
    <citation type="journal article" date="2021" name="Microb. Physiol.">
        <title>Proteogenomic Insights into the Physiology of Marine, Sulfate-Reducing, Filamentous Desulfonema limicola and Desulfonema magnum.</title>
        <authorList>
            <person name="Schnaars V."/>
            <person name="Wohlbrand L."/>
            <person name="Scheve S."/>
            <person name="Hinrichs C."/>
            <person name="Reinhardt R."/>
            <person name="Rabus R."/>
        </authorList>
    </citation>
    <scope>NUCLEOTIDE SEQUENCE</scope>
    <source>
        <strain evidence="2">4be13</strain>
    </source>
</reference>
<dbReference type="SMART" id="SM00327">
    <property type="entry name" value="VWA"/>
    <property type="match status" value="1"/>
</dbReference>
<proteinExistence type="predicted"/>
<name>A0A975BJC9_9BACT</name>
<dbReference type="EMBL" id="CP061800">
    <property type="protein sequence ID" value="QTA86521.1"/>
    <property type="molecule type" value="Genomic_DNA"/>
</dbReference>
<dbReference type="Proteomes" id="UP000663722">
    <property type="component" value="Chromosome"/>
</dbReference>